<sequence length="144" mass="16033">MDFALGFDETYNQPENFENFKKAVRDRLAPLKTCHLNTYWTRSACGVSVLNEEGAASGKKKKKDKPTKKSKDIHHFSWNSIKASSVRLTAVAVRSAELAAMGVDADNAGFEKDGEEIMNLKVNGALALHFLCTENPYEHLTQLN</sequence>
<proteinExistence type="predicted"/>
<reference evidence="2 3" key="1">
    <citation type="submission" date="2024-02" db="EMBL/GenBank/DDBJ databases">
        <authorList>
            <person name="Chen Y."/>
            <person name="Shah S."/>
            <person name="Dougan E. K."/>
            <person name="Thang M."/>
            <person name="Chan C."/>
        </authorList>
    </citation>
    <scope>NUCLEOTIDE SEQUENCE [LARGE SCALE GENOMIC DNA]</scope>
</reference>
<name>A0ABP0HX52_9DINO</name>
<keyword evidence="3" id="KW-1185">Reference proteome</keyword>
<protein>
    <submittedName>
        <fullName evidence="2">Uncharacterized protein</fullName>
    </submittedName>
</protein>
<evidence type="ECO:0000256" key="1">
    <source>
        <dbReference type="SAM" id="MobiDB-lite"/>
    </source>
</evidence>
<evidence type="ECO:0000313" key="3">
    <source>
        <dbReference type="Proteomes" id="UP001642484"/>
    </source>
</evidence>
<dbReference type="Proteomes" id="UP001642484">
    <property type="component" value="Unassembled WGS sequence"/>
</dbReference>
<dbReference type="EMBL" id="CAXAMN010001414">
    <property type="protein sequence ID" value="CAK8994217.1"/>
    <property type="molecule type" value="Genomic_DNA"/>
</dbReference>
<organism evidence="2 3">
    <name type="scientific">Durusdinium trenchii</name>
    <dbReference type="NCBI Taxonomy" id="1381693"/>
    <lineage>
        <taxon>Eukaryota</taxon>
        <taxon>Sar</taxon>
        <taxon>Alveolata</taxon>
        <taxon>Dinophyceae</taxon>
        <taxon>Suessiales</taxon>
        <taxon>Symbiodiniaceae</taxon>
        <taxon>Durusdinium</taxon>
    </lineage>
</organism>
<accession>A0ABP0HX52</accession>
<evidence type="ECO:0000313" key="2">
    <source>
        <dbReference type="EMBL" id="CAK8994217.1"/>
    </source>
</evidence>
<comment type="caution">
    <text evidence="2">The sequence shown here is derived from an EMBL/GenBank/DDBJ whole genome shotgun (WGS) entry which is preliminary data.</text>
</comment>
<feature type="region of interest" description="Disordered" evidence="1">
    <location>
        <begin position="53"/>
        <end position="72"/>
    </location>
</feature>
<gene>
    <name evidence="2" type="ORF">CCMP2556_LOCUS3552</name>
</gene>